<keyword evidence="3" id="KW-1185">Reference proteome</keyword>
<gene>
    <name evidence="2" type="ORF">N7472_007495</name>
</gene>
<feature type="region of interest" description="Disordered" evidence="1">
    <location>
        <begin position="1"/>
        <end position="25"/>
    </location>
</feature>
<dbReference type="AlphaFoldDB" id="A0A9W9J3C8"/>
<sequence>MSPESSSSRILSGSDKNAENRLPSAYLAEPIGGSAIIQFGGLRQRHMDPEAEIAHSRQGVTS</sequence>
<name>A0A9W9J3C8_9EURO</name>
<feature type="compositionally biased region" description="Polar residues" evidence="1">
    <location>
        <begin position="1"/>
        <end position="15"/>
    </location>
</feature>
<reference evidence="2" key="1">
    <citation type="submission" date="2022-11" db="EMBL/GenBank/DDBJ databases">
        <authorList>
            <person name="Petersen C."/>
        </authorList>
    </citation>
    <scope>NUCLEOTIDE SEQUENCE</scope>
    <source>
        <strain evidence="2">IBT 16849</strain>
    </source>
</reference>
<reference evidence="2" key="2">
    <citation type="journal article" date="2023" name="IMA Fungus">
        <title>Comparative genomic study of the Penicillium genus elucidates a diverse pangenome and 15 lateral gene transfer events.</title>
        <authorList>
            <person name="Petersen C."/>
            <person name="Sorensen T."/>
            <person name="Nielsen M.R."/>
            <person name="Sondergaard T.E."/>
            <person name="Sorensen J.L."/>
            <person name="Fitzpatrick D.A."/>
            <person name="Frisvad J.C."/>
            <person name="Nielsen K.L."/>
        </authorList>
    </citation>
    <scope>NUCLEOTIDE SEQUENCE</scope>
    <source>
        <strain evidence="2">IBT 16849</strain>
    </source>
</reference>
<accession>A0A9W9J3C8</accession>
<evidence type="ECO:0000256" key="1">
    <source>
        <dbReference type="SAM" id="MobiDB-lite"/>
    </source>
</evidence>
<comment type="caution">
    <text evidence="2">The sequence shown here is derived from an EMBL/GenBank/DDBJ whole genome shotgun (WGS) entry which is preliminary data.</text>
</comment>
<evidence type="ECO:0000313" key="2">
    <source>
        <dbReference type="EMBL" id="KAJ5188481.1"/>
    </source>
</evidence>
<evidence type="ECO:0000313" key="3">
    <source>
        <dbReference type="Proteomes" id="UP001150879"/>
    </source>
</evidence>
<proteinExistence type="predicted"/>
<organism evidence="2 3">
    <name type="scientific">Penicillium cf. griseofulvum</name>
    <dbReference type="NCBI Taxonomy" id="2972120"/>
    <lineage>
        <taxon>Eukaryota</taxon>
        <taxon>Fungi</taxon>
        <taxon>Dikarya</taxon>
        <taxon>Ascomycota</taxon>
        <taxon>Pezizomycotina</taxon>
        <taxon>Eurotiomycetes</taxon>
        <taxon>Eurotiomycetidae</taxon>
        <taxon>Eurotiales</taxon>
        <taxon>Aspergillaceae</taxon>
        <taxon>Penicillium</taxon>
    </lineage>
</organism>
<protein>
    <submittedName>
        <fullName evidence="2">Uncharacterized protein</fullName>
    </submittedName>
</protein>
<dbReference type="EMBL" id="JAPQKP010000005">
    <property type="protein sequence ID" value="KAJ5188481.1"/>
    <property type="molecule type" value="Genomic_DNA"/>
</dbReference>
<dbReference type="Proteomes" id="UP001150879">
    <property type="component" value="Unassembled WGS sequence"/>
</dbReference>